<protein>
    <submittedName>
        <fullName evidence="1">Uncharacterized protein</fullName>
    </submittedName>
</protein>
<dbReference type="Proteomes" id="UP000074561">
    <property type="component" value="Chromosome"/>
</dbReference>
<accession>A0A127Q3B4</accession>
<dbReference type="EMBL" id="CP013234">
    <property type="protein sequence ID" value="AMP04539.1"/>
    <property type="molecule type" value="Genomic_DNA"/>
</dbReference>
<evidence type="ECO:0000313" key="1">
    <source>
        <dbReference type="EMBL" id="AMP04539.1"/>
    </source>
</evidence>
<gene>
    <name evidence="1" type="ORF">CPter91_2174</name>
</gene>
<proteinExistence type="predicted"/>
<dbReference type="KEGG" id="cpra:CPter91_2174"/>
<dbReference type="AlphaFoldDB" id="A0A127Q3B4"/>
<organism evidence="1 2">
    <name type="scientific">Collimonas pratensis</name>
    <dbReference type="NCBI Taxonomy" id="279113"/>
    <lineage>
        <taxon>Bacteria</taxon>
        <taxon>Pseudomonadati</taxon>
        <taxon>Pseudomonadota</taxon>
        <taxon>Betaproteobacteria</taxon>
        <taxon>Burkholderiales</taxon>
        <taxon>Oxalobacteraceae</taxon>
        <taxon>Collimonas</taxon>
    </lineage>
</organism>
<evidence type="ECO:0000313" key="2">
    <source>
        <dbReference type="Proteomes" id="UP000074561"/>
    </source>
</evidence>
<sequence>MVDLRASPPAAPGAAVLFMNKKPVLKVANKLPDKLSGKWLILR</sequence>
<reference evidence="1 2" key="1">
    <citation type="submission" date="2015-11" db="EMBL/GenBank/DDBJ databases">
        <title>Exploring the genomic traits of fungus-feeding bacterial genus Collimonas.</title>
        <authorList>
            <person name="Song C."/>
            <person name="Schmidt R."/>
            <person name="de Jager V."/>
            <person name="Krzyzanowska D."/>
            <person name="Jongedijk E."/>
            <person name="Cankar K."/>
            <person name="Beekwilder J."/>
            <person name="van Veen A."/>
            <person name="de Boer W."/>
            <person name="van Veen J.A."/>
            <person name="Garbeva P."/>
        </authorList>
    </citation>
    <scope>NUCLEOTIDE SEQUENCE [LARGE SCALE GENOMIC DNA]</scope>
    <source>
        <strain evidence="1 2">Ter91</strain>
    </source>
</reference>
<name>A0A127Q3B4_9BURK</name>